<dbReference type="EMBL" id="CP063189">
    <property type="protein sequence ID" value="WCZ33435.1"/>
    <property type="molecule type" value="Genomic_DNA"/>
</dbReference>
<dbReference type="RefSeq" id="WP_022863339.1">
    <property type="nucleotide sequence ID" value="NZ_ATVG01000009.1"/>
</dbReference>
<proteinExistence type="predicted"/>
<dbReference type="Gene3D" id="2.120.10.30">
    <property type="entry name" value="TolB, C-terminal domain"/>
    <property type="match status" value="1"/>
</dbReference>
<evidence type="ECO:0000313" key="1">
    <source>
        <dbReference type="EMBL" id="WCZ33435.1"/>
    </source>
</evidence>
<evidence type="ECO:0000313" key="2">
    <source>
        <dbReference type="Proteomes" id="UP001220064"/>
    </source>
</evidence>
<name>A0ABY7UBM8_9CORY</name>
<gene>
    <name evidence="1" type="ORF">CMASS_10140</name>
</gene>
<sequence>MELLALLHMEEKIIAVDEDSGETRTIVEETGGGPDGIAVHGGYIYYSTMGTAQPAEGEPDGVYTSPDGGVHRVPFNGTEATGPVEHLLAVDDAHFTTGKQLVFADGALYVADREGHKVVRINHPDGDLDDVEVDTLVATDPDGGPETTPVGVCVHDGTLYWTQKGPRKGGKGRIFAVKLDKLDPANPTDWLPAIDNLPEPIDLAVVGEHLYWTDRGAEPDGNSLNRAPLDNLKAVEIIHRGFKEAIGLVEDEGAIFVSDLNGEIRVVFPETGEYETIVSLGTPVTGLAII</sequence>
<dbReference type="Proteomes" id="UP001220064">
    <property type="component" value="Chromosome"/>
</dbReference>
<dbReference type="InterPro" id="IPR011042">
    <property type="entry name" value="6-blade_b-propeller_TolB-like"/>
</dbReference>
<organism evidence="1 2">
    <name type="scientific">Corynebacterium massiliense DSM 45435</name>
    <dbReference type="NCBI Taxonomy" id="1121364"/>
    <lineage>
        <taxon>Bacteria</taxon>
        <taxon>Bacillati</taxon>
        <taxon>Actinomycetota</taxon>
        <taxon>Actinomycetes</taxon>
        <taxon>Mycobacteriales</taxon>
        <taxon>Corynebacteriaceae</taxon>
        <taxon>Corynebacterium</taxon>
    </lineage>
</organism>
<keyword evidence="2" id="KW-1185">Reference proteome</keyword>
<accession>A0ABY7UBM8</accession>
<dbReference type="SUPFAM" id="SSF63825">
    <property type="entry name" value="YWTD domain"/>
    <property type="match status" value="1"/>
</dbReference>
<reference evidence="1 2" key="1">
    <citation type="submission" date="2020-10" db="EMBL/GenBank/DDBJ databases">
        <title>Complete genome sequence of Corynebacterium massiliense DSM 45435, type strain of Corynebacterium massiliense.</title>
        <authorList>
            <person name="Busche T."/>
            <person name="Kalinowski J."/>
            <person name="Ruckert C."/>
        </authorList>
    </citation>
    <scope>NUCLEOTIDE SEQUENCE [LARGE SCALE GENOMIC DNA]</scope>
    <source>
        <strain evidence="1 2">DSM 45435</strain>
    </source>
</reference>
<protein>
    <recommendedName>
        <fullName evidence="3">SMP-30/Gluconolactonase/LRE-like region domain-containing protein</fullName>
    </recommendedName>
</protein>
<evidence type="ECO:0008006" key="3">
    <source>
        <dbReference type="Google" id="ProtNLM"/>
    </source>
</evidence>